<feature type="region of interest" description="Disordered" evidence="1">
    <location>
        <begin position="1"/>
        <end position="42"/>
    </location>
</feature>
<accession>A0A139XK09</accession>
<comment type="caution">
    <text evidence="2">The sequence shown here is derived from an EMBL/GenBank/DDBJ whole genome shotgun (WGS) entry which is preliminary data.</text>
</comment>
<feature type="region of interest" description="Disordered" evidence="1">
    <location>
        <begin position="84"/>
        <end position="103"/>
    </location>
</feature>
<feature type="region of interest" description="Disordered" evidence="1">
    <location>
        <begin position="56"/>
        <end position="76"/>
    </location>
</feature>
<protein>
    <submittedName>
        <fullName evidence="2">Uncharacterized protein</fullName>
    </submittedName>
</protein>
<dbReference type="VEuPathDB" id="ToxoDB:TGARI_366090"/>
<dbReference type="Proteomes" id="UP000074247">
    <property type="component" value="Unassembled WGS sequence"/>
</dbReference>
<gene>
    <name evidence="2" type="ORF">TGARI_366090</name>
</gene>
<sequence>MRPATTMYVEKRRTGQIGEEPETRRRRRKAERHPSRRELPPLNICGFMPLLRTLQRVDEHAPPPRKRHATARWRRSSELSAYGGRSLFRSVDHAQGTEDFEEV</sequence>
<name>A0A139XK09_TOXGO</name>
<evidence type="ECO:0000313" key="3">
    <source>
        <dbReference type="Proteomes" id="UP000074247"/>
    </source>
</evidence>
<reference evidence="2 3" key="1">
    <citation type="journal article" date="2016" name="Nat. Commun.">
        <title>Local admixture of amplified and diversified secreted pathogenesis determinants shapes mosaic Toxoplasma gondii genomes.</title>
        <authorList>
            <person name="Lorenzi H."/>
            <person name="Khan A."/>
            <person name="Behnke M.S."/>
            <person name="Namasivayam S."/>
            <person name="Swapna L.S."/>
            <person name="Hadjithomas M."/>
            <person name="Karamycheva S."/>
            <person name="Pinney D."/>
            <person name="Brunk B.P."/>
            <person name="Ajioka J.W."/>
            <person name="Ajzenberg D."/>
            <person name="Boothroyd J.C."/>
            <person name="Boyle J.P."/>
            <person name="Darde M.L."/>
            <person name="Diaz-Miranda M.A."/>
            <person name="Dubey J.P."/>
            <person name="Fritz H.M."/>
            <person name="Gennari S.M."/>
            <person name="Gregory B.D."/>
            <person name="Kim K."/>
            <person name="Saeij J.P."/>
            <person name="Su C."/>
            <person name="White M.W."/>
            <person name="Zhu X.Q."/>
            <person name="Howe D.K."/>
            <person name="Rosenthal B.M."/>
            <person name="Grigg M.E."/>
            <person name="Parkinson J."/>
            <person name="Liu L."/>
            <person name="Kissinger J.C."/>
            <person name="Roos D.S."/>
            <person name="Sibley L.D."/>
        </authorList>
    </citation>
    <scope>NUCLEOTIDE SEQUENCE [LARGE SCALE GENOMIC DNA]</scope>
    <source>
        <strain evidence="2 3">ARI</strain>
    </source>
</reference>
<feature type="compositionally biased region" description="Basic residues" evidence="1">
    <location>
        <begin position="63"/>
        <end position="74"/>
    </location>
</feature>
<organism evidence="2 3">
    <name type="scientific">Toxoplasma gondii ARI</name>
    <dbReference type="NCBI Taxonomy" id="1074872"/>
    <lineage>
        <taxon>Eukaryota</taxon>
        <taxon>Sar</taxon>
        <taxon>Alveolata</taxon>
        <taxon>Apicomplexa</taxon>
        <taxon>Conoidasida</taxon>
        <taxon>Coccidia</taxon>
        <taxon>Eucoccidiorida</taxon>
        <taxon>Eimeriorina</taxon>
        <taxon>Sarcocystidae</taxon>
        <taxon>Toxoplasma</taxon>
    </lineage>
</organism>
<proteinExistence type="predicted"/>
<dbReference type="AlphaFoldDB" id="A0A139XK09"/>
<evidence type="ECO:0000313" key="2">
    <source>
        <dbReference type="EMBL" id="KYF39114.1"/>
    </source>
</evidence>
<dbReference type="EMBL" id="AGQS02005830">
    <property type="protein sequence ID" value="KYF39114.1"/>
    <property type="molecule type" value="Genomic_DNA"/>
</dbReference>
<evidence type="ECO:0000256" key="1">
    <source>
        <dbReference type="SAM" id="MobiDB-lite"/>
    </source>
</evidence>